<gene>
    <name evidence="1" type="ORF">M6B38_346960</name>
</gene>
<name>A0AAX6GT17_IRIPA</name>
<reference evidence="1" key="1">
    <citation type="journal article" date="2023" name="GigaByte">
        <title>Genome assembly of the bearded iris, Iris pallida Lam.</title>
        <authorList>
            <person name="Bruccoleri R.E."/>
            <person name="Oakeley E.J."/>
            <person name="Faust A.M.E."/>
            <person name="Altorfer M."/>
            <person name="Dessus-Babus S."/>
            <person name="Burckhardt D."/>
            <person name="Oertli M."/>
            <person name="Naumann U."/>
            <person name="Petersen F."/>
            <person name="Wong J."/>
        </authorList>
    </citation>
    <scope>NUCLEOTIDE SEQUENCE</scope>
    <source>
        <strain evidence="1">GSM-AAB239-AS_SAM_17_03QT</strain>
    </source>
</reference>
<reference evidence="1" key="2">
    <citation type="submission" date="2023-04" db="EMBL/GenBank/DDBJ databases">
        <authorList>
            <person name="Bruccoleri R.E."/>
            <person name="Oakeley E.J."/>
            <person name="Faust A.-M."/>
            <person name="Dessus-Babus S."/>
            <person name="Altorfer M."/>
            <person name="Burckhardt D."/>
            <person name="Oertli M."/>
            <person name="Naumann U."/>
            <person name="Petersen F."/>
            <person name="Wong J."/>
        </authorList>
    </citation>
    <scope>NUCLEOTIDE SEQUENCE</scope>
    <source>
        <strain evidence="1">GSM-AAB239-AS_SAM_17_03QT</strain>
        <tissue evidence="1">Leaf</tissue>
    </source>
</reference>
<dbReference type="AlphaFoldDB" id="A0AAX6GT17"/>
<evidence type="ECO:0000313" key="2">
    <source>
        <dbReference type="Proteomes" id="UP001140949"/>
    </source>
</evidence>
<dbReference type="EMBL" id="JANAVB010016326">
    <property type="protein sequence ID" value="KAJ6831869.1"/>
    <property type="molecule type" value="Genomic_DNA"/>
</dbReference>
<keyword evidence="2" id="KW-1185">Reference proteome</keyword>
<evidence type="ECO:0000313" key="1">
    <source>
        <dbReference type="EMBL" id="KAJ6831869.1"/>
    </source>
</evidence>
<proteinExistence type="predicted"/>
<sequence>MLLMLNCQNPNIPGFLLFQFKLVIKKKNCYLLCLPHCTCMLYMRFQFKKKKKKTLVEFCV</sequence>
<organism evidence="1 2">
    <name type="scientific">Iris pallida</name>
    <name type="common">Sweet iris</name>
    <dbReference type="NCBI Taxonomy" id="29817"/>
    <lineage>
        <taxon>Eukaryota</taxon>
        <taxon>Viridiplantae</taxon>
        <taxon>Streptophyta</taxon>
        <taxon>Embryophyta</taxon>
        <taxon>Tracheophyta</taxon>
        <taxon>Spermatophyta</taxon>
        <taxon>Magnoliopsida</taxon>
        <taxon>Liliopsida</taxon>
        <taxon>Asparagales</taxon>
        <taxon>Iridaceae</taxon>
        <taxon>Iridoideae</taxon>
        <taxon>Irideae</taxon>
        <taxon>Iris</taxon>
    </lineage>
</organism>
<comment type="caution">
    <text evidence="1">The sequence shown here is derived from an EMBL/GenBank/DDBJ whole genome shotgun (WGS) entry which is preliminary data.</text>
</comment>
<accession>A0AAX6GT17</accession>
<protein>
    <submittedName>
        <fullName evidence="1">Uncharacterized protein</fullName>
    </submittedName>
</protein>
<dbReference type="Proteomes" id="UP001140949">
    <property type="component" value="Unassembled WGS sequence"/>
</dbReference>